<dbReference type="Pfam" id="PF06750">
    <property type="entry name" value="A24_N_bact"/>
    <property type="match status" value="1"/>
</dbReference>
<dbReference type="Pfam" id="PF01478">
    <property type="entry name" value="Peptidase_A24"/>
    <property type="match status" value="1"/>
</dbReference>
<evidence type="ECO:0000256" key="4">
    <source>
        <dbReference type="ARBA" id="ARBA00022692"/>
    </source>
</evidence>
<feature type="domain" description="Prepilin type IV endopeptidase peptidase" evidence="8">
    <location>
        <begin position="116"/>
        <end position="217"/>
    </location>
</feature>
<evidence type="ECO:0000313" key="10">
    <source>
        <dbReference type="EMBL" id="HIZ90384.1"/>
    </source>
</evidence>
<feature type="transmembrane region" description="Helical" evidence="7">
    <location>
        <begin position="6"/>
        <end position="25"/>
    </location>
</feature>
<comment type="subcellular location">
    <subcellularLocation>
        <location evidence="1">Cell membrane</location>
        <topology evidence="1">Multi-pass membrane protein</topology>
    </subcellularLocation>
</comment>
<dbReference type="GO" id="GO:0005886">
    <property type="term" value="C:plasma membrane"/>
    <property type="evidence" value="ECO:0007669"/>
    <property type="project" value="UniProtKB-SubCell"/>
</dbReference>
<dbReference type="InterPro" id="IPR010627">
    <property type="entry name" value="Prepilin_pept_A24_N"/>
</dbReference>
<reference evidence="10" key="2">
    <citation type="submission" date="2021-04" db="EMBL/GenBank/DDBJ databases">
        <authorList>
            <person name="Gilroy R."/>
        </authorList>
    </citation>
    <scope>NUCLEOTIDE SEQUENCE</scope>
    <source>
        <strain evidence="10">ChiW4-1371</strain>
    </source>
</reference>
<feature type="transmembrane region" description="Helical" evidence="7">
    <location>
        <begin position="229"/>
        <end position="251"/>
    </location>
</feature>
<evidence type="ECO:0000256" key="7">
    <source>
        <dbReference type="SAM" id="Phobius"/>
    </source>
</evidence>
<proteinExistence type="inferred from homology"/>
<dbReference type="AlphaFoldDB" id="A0A9D2GWC9"/>
<evidence type="ECO:0000256" key="6">
    <source>
        <dbReference type="ARBA" id="ARBA00023136"/>
    </source>
</evidence>
<feature type="domain" description="Prepilin peptidase A24 N-terminal" evidence="9">
    <location>
        <begin position="11"/>
        <end position="94"/>
    </location>
</feature>
<comment type="caution">
    <text evidence="10">The sequence shown here is derived from an EMBL/GenBank/DDBJ whole genome shotgun (WGS) entry which is preliminary data.</text>
</comment>
<gene>
    <name evidence="10" type="ORF">H9804_10595</name>
</gene>
<evidence type="ECO:0000259" key="9">
    <source>
        <dbReference type="Pfam" id="PF06750"/>
    </source>
</evidence>
<protein>
    <submittedName>
        <fullName evidence="10">Prepilin peptidase</fullName>
    </submittedName>
</protein>
<dbReference type="EMBL" id="DXAQ01000159">
    <property type="protein sequence ID" value="HIZ90384.1"/>
    <property type="molecule type" value="Genomic_DNA"/>
</dbReference>
<evidence type="ECO:0000256" key="3">
    <source>
        <dbReference type="ARBA" id="ARBA00022475"/>
    </source>
</evidence>
<evidence type="ECO:0000256" key="1">
    <source>
        <dbReference type="ARBA" id="ARBA00004651"/>
    </source>
</evidence>
<dbReference type="Gene3D" id="1.20.120.1220">
    <property type="match status" value="1"/>
</dbReference>
<evidence type="ECO:0000256" key="5">
    <source>
        <dbReference type="ARBA" id="ARBA00022989"/>
    </source>
</evidence>
<dbReference type="PANTHER" id="PTHR30487">
    <property type="entry name" value="TYPE 4 PREPILIN-LIKE PROTEINS LEADER PEPTIDE-PROCESSING ENZYME"/>
    <property type="match status" value="1"/>
</dbReference>
<comment type="similarity">
    <text evidence="2">Belongs to the peptidase A24 family.</text>
</comment>
<dbReference type="GO" id="GO:0004190">
    <property type="term" value="F:aspartic-type endopeptidase activity"/>
    <property type="evidence" value="ECO:0007669"/>
    <property type="project" value="InterPro"/>
</dbReference>
<name>A0A9D2GWC9_9BACT</name>
<keyword evidence="5 7" id="KW-1133">Transmembrane helix</keyword>
<keyword evidence="6 7" id="KW-0472">Membrane</keyword>
<feature type="transmembrane region" description="Helical" evidence="7">
    <location>
        <begin position="193"/>
        <end position="223"/>
    </location>
</feature>
<evidence type="ECO:0000259" key="8">
    <source>
        <dbReference type="Pfam" id="PF01478"/>
    </source>
</evidence>
<dbReference type="GO" id="GO:0006465">
    <property type="term" value="P:signal peptide processing"/>
    <property type="evidence" value="ECO:0007669"/>
    <property type="project" value="TreeGrafter"/>
</dbReference>
<keyword evidence="4 7" id="KW-0812">Transmembrane</keyword>
<reference evidence="10" key="1">
    <citation type="journal article" date="2021" name="PeerJ">
        <title>Extensive microbial diversity within the chicken gut microbiome revealed by metagenomics and culture.</title>
        <authorList>
            <person name="Gilroy R."/>
            <person name="Ravi A."/>
            <person name="Getino M."/>
            <person name="Pursley I."/>
            <person name="Horton D.L."/>
            <person name="Alikhan N.F."/>
            <person name="Baker D."/>
            <person name="Gharbi K."/>
            <person name="Hall N."/>
            <person name="Watson M."/>
            <person name="Adriaenssens E.M."/>
            <person name="Foster-Nyarko E."/>
            <person name="Jarju S."/>
            <person name="Secka A."/>
            <person name="Antonio M."/>
            <person name="Oren A."/>
            <person name="Chaudhuri R.R."/>
            <person name="La Ragione R."/>
            <person name="Hildebrand F."/>
            <person name="Pallen M.J."/>
        </authorList>
    </citation>
    <scope>NUCLEOTIDE SEQUENCE</scope>
    <source>
        <strain evidence="10">ChiW4-1371</strain>
    </source>
</reference>
<feature type="transmembrane region" description="Helical" evidence="7">
    <location>
        <begin position="100"/>
        <end position="122"/>
    </location>
</feature>
<organism evidence="10 11">
    <name type="scientific">Candidatus Mucispirillum faecigallinarum</name>
    <dbReference type="NCBI Taxonomy" id="2838699"/>
    <lineage>
        <taxon>Bacteria</taxon>
        <taxon>Pseudomonadati</taxon>
        <taxon>Deferribacterota</taxon>
        <taxon>Deferribacteres</taxon>
        <taxon>Deferribacterales</taxon>
        <taxon>Mucispirillaceae</taxon>
        <taxon>Mucispirillum</taxon>
    </lineage>
</organism>
<sequence>MDILAVIFTGIIGAVFGSFMNVLIVRVPKNISIIKPASYCPQCMEDIAWYDNIPVISYILLKGKCRHCKKNIPIMYPMTEILTALLFVVIYLKFGLSLMFFKYIIFVFLVLVVSLTDIYTAAGDFETGMIPTVYIALGIFIGLIFAVIEGYFVYYLAGIAGGYLVLFFPAYLYSKIRRKEGMGEGDFMFFAMIGAFTGLGSIPAILTFSAFFGIAAGLIVILLTKNKNYPIPFAPMLGVSAIIYVFFYELLNSYNWSSYILN</sequence>
<accession>A0A9D2GWC9</accession>
<feature type="transmembrane region" description="Helical" evidence="7">
    <location>
        <begin position="154"/>
        <end position="173"/>
    </location>
</feature>
<evidence type="ECO:0000256" key="2">
    <source>
        <dbReference type="ARBA" id="ARBA00005801"/>
    </source>
</evidence>
<feature type="transmembrane region" description="Helical" evidence="7">
    <location>
        <begin position="129"/>
        <end position="148"/>
    </location>
</feature>
<dbReference type="InterPro" id="IPR000045">
    <property type="entry name" value="Prepilin_IV_endopep_pep"/>
</dbReference>
<dbReference type="InterPro" id="IPR050882">
    <property type="entry name" value="Prepilin_peptidase/N-MTase"/>
</dbReference>
<feature type="transmembrane region" description="Helical" evidence="7">
    <location>
        <begin position="74"/>
        <end position="94"/>
    </location>
</feature>
<dbReference type="Proteomes" id="UP000824176">
    <property type="component" value="Unassembled WGS sequence"/>
</dbReference>
<evidence type="ECO:0000313" key="11">
    <source>
        <dbReference type="Proteomes" id="UP000824176"/>
    </source>
</evidence>
<keyword evidence="3" id="KW-1003">Cell membrane</keyword>
<dbReference type="PANTHER" id="PTHR30487:SF0">
    <property type="entry name" value="PREPILIN LEADER PEPTIDASE_N-METHYLTRANSFERASE-RELATED"/>
    <property type="match status" value="1"/>
</dbReference>